<dbReference type="OrthoDB" id="4062651at2759"/>
<proteinExistence type="predicted"/>
<protein>
    <recommendedName>
        <fullName evidence="2">Heterokaryon incompatibility domain-containing protein</fullName>
    </recommendedName>
</protein>
<dbReference type="AlphaFoldDB" id="A0A0C4ECU3"/>
<evidence type="ECO:0000256" key="1">
    <source>
        <dbReference type="SAM" id="MobiDB-lite"/>
    </source>
</evidence>
<reference evidence="4" key="5">
    <citation type="submission" date="2015-06" db="UniProtKB">
        <authorList>
            <consortium name="EnsemblFungi"/>
        </authorList>
    </citation>
    <scope>IDENTIFICATION</scope>
    <source>
        <strain evidence="4">ATCC 64411</strain>
    </source>
</reference>
<feature type="compositionally biased region" description="Basic and acidic residues" evidence="1">
    <location>
        <begin position="758"/>
        <end position="768"/>
    </location>
</feature>
<evidence type="ECO:0000313" key="5">
    <source>
        <dbReference type="Proteomes" id="UP000011715"/>
    </source>
</evidence>
<dbReference type="Proteomes" id="UP000011715">
    <property type="component" value="Unassembled WGS sequence"/>
</dbReference>
<dbReference type="EMBL" id="ADBL01002352">
    <property type="status" value="NOT_ANNOTATED_CDS"/>
    <property type="molecule type" value="Genomic_DNA"/>
</dbReference>
<reference evidence="5" key="1">
    <citation type="submission" date="2010-05" db="EMBL/GenBank/DDBJ databases">
        <title>The genome sequence of Magnaporthe poae strain ATCC 64411.</title>
        <authorList>
            <person name="Ma L.-J."/>
            <person name="Dead R."/>
            <person name="Young S."/>
            <person name="Zeng Q."/>
            <person name="Koehrsen M."/>
            <person name="Alvarado L."/>
            <person name="Berlin A."/>
            <person name="Chapman S.B."/>
            <person name="Chen Z."/>
            <person name="Freedman E."/>
            <person name="Gellesch M."/>
            <person name="Goldberg J."/>
            <person name="Griggs A."/>
            <person name="Gujja S."/>
            <person name="Heilman E.R."/>
            <person name="Heiman D."/>
            <person name="Hepburn T."/>
            <person name="Howarth C."/>
            <person name="Jen D."/>
            <person name="Larson L."/>
            <person name="Mehta T."/>
            <person name="Neiman D."/>
            <person name="Pearson M."/>
            <person name="Roberts A."/>
            <person name="Saif S."/>
            <person name="Shea T."/>
            <person name="Shenoy N."/>
            <person name="Sisk P."/>
            <person name="Stolte C."/>
            <person name="Sykes S."/>
            <person name="Walk T."/>
            <person name="White J."/>
            <person name="Yandava C."/>
            <person name="Haas B."/>
            <person name="Nusbaum C."/>
            <person name="Birren B."/>
        </authorList>
    </citation>
    <scope>NUCLEOTIDE SEQUENCE [LARGE SCALE GENOMIC DNA]</scope>
    <source>
        <strain evidence="5">ATCC 64411 / 73-15</strain>
    </source>
</reference>
<dbReference type="PANTHER" id="PTHR33112">
    <property type="entry name" value="DOMAIN PROTEIN, PUTATIVE-RELATED"/>
    <property type="match status" value="1"/>
</dbReference>
<feature type="domain" description="Heterokaryon incompatibility" evidence="2">
    <location>
        <begin position="233"/>
        <end position="388"/>
    </location>
</feature>
<evidence type="ECO:0000313" key="3">
    <source>
        <dbReference type="EMBL" id="KLU90676.1"/>
    </source>
</evidence>
<dbReference type="PANTHER" id="PTHR33112:SF10">
    <property type="entry name" value="TOL"/>
    <property type="match status" value="1"/>
</dbReference>
<dbReference type="InterPro" id="IPR010730">
    <property type="entry name" value="HET"/>
</dbReference>
<dbReference type="Pfam" id="PF06985">
    <property type="entry name" value="HET"/>
    <property type="match status" value="1"/>
</dbReference>
<reference evidence="3" key="2">
    <citation type="submission" date="2010-05" db="EMBL/GenBank/DDBJ databases">
        <title>The Genome Sequence of Magnaporthe poae strain ATCC 64411.</title>
        <authorList>
            <consortium name="The Broad Institute Genome Sequencing Platform"/>
            <consortium name="Broad Institute Genome Sequencing Center for Infectious Disease"/>
            <person name="Ma L.-J."/>
            <person name="Dead R."/>
            <person name="Young S."/>
            <person name="Zeng Q."/>
            <person name="Koehrsen M."/>
            <person name="Alvarado L."/>
            <person name="Berlin A."/>
            <person name="Chapman S.B."/>
            <person name="Chen Z."/>
            <person name="Freedman E."/>
            <person name="Gellesch M."/>
            <person name="Goldberg J."/>
            <person name="Griggs A."/>
            <person name="Gujja S."/>
            <person name="Heilman E.R."/>
            <person name="Heiman D."/>
            <person name="Hepburn T."/>
            <person name="Howarth C."/>
            <person name="Jen D."/>
            <person name="Larson L."/>
            <person name="Mehta T."/>
            <person name="Neiman D."/>
            <person name="Pearson M."/>
            <person name="Roberts A."/>
            <person name="Saif S."/>
            <person name="Shea T."/>
            <person name="Shenoy N."/>
            <person name="Sisk P."/>
            <person name="Stolte C."/>
            <person name="Sykes S."/>
            <person name="Walk T."/>
            <person name="White J."/>
            <person name="Yandava C."/>
            <person name="Haas B."/>
            <person name="Nusbaum C."/>
            <person name="Birren B."/>
        </authorList>
    </citation>
    <scope>NUCLEOTIDE SEQUENCE</scope>
    <source>
        <strain evidence="3">ATCC 64411</strain>
    </source>
</reference>
<sequence>MEPAQAKRLSTFGRGLITGRRHEEELYTKEDNWDYHSTWADADADHEFFRSLDNDWSPAKKSAKMLASVGNADWRPQHAALSRLCDFCSNFLSRSDSASSTALSEIQEASASCELCLVAHHCLEDSGTDTTEARITFRREGSNFYIEAERQPRDEMITLSIVSAGGEPRFPLPGSPAYFAVLQSWVQDCNGNHRCWPNSEAGGPLPTRVLDIGDGGSGTTIRLRETKGERGKYIAVSHRWGDEAVHRPFCTYKCNMQSRLRGFPVDDLPKTFRDVITVARELGVQYLWIDSLCIVQRHAGCSNECGLPSDDFLAEARKMEAYYSHAYLTVAATAAEGNSEGILTARRCVVFRDTTGSTSYAYRRGTGFRFATDVEEAGLNNRAWVLQERALSRRTLHFTGSQVYWECGEGSCCESVPDQRKTNDRSGFMSDPNFPDKLGDLLKNRYDLVMSLYHRYTTLGITVVSDRPLAISGLEQRLSTKLNVEARYGTFTDDGWLHRTLLWQRGSDQSMQPVEGKLPTWSWMAHDGTITFPEWCKEPLDIRNDVCFKGASLYLRARKPPTSSSAWRGGVIFDGANFPTEGVVLAVVARRWGSGRRSLVPRGRADDNPAEGGRWAFWRRRDTTANGTKNETPREDGDYYVLVLAPFRSKIGLVRYKRIGAGRGWINFSLRGVDGEPACYVASVCSNAEHSYDDDDDVRSSRRKMSIMIVTAGGTASQQQTRPYFGDSPSREAQRFSEHPKRRRERGICSPPSSRGPTSDRESEADRVPAAKFEKWAARRGGPDARYNGRLFAAHPRGTIYLEPMCRTWNGIPSNGESKLRFLSQETPPGETEEQNTKAEIRASYLHTASGRGACLSPTRGKLRPCLCMQLLLLVSEMNVLRPTLRDARGQEGWAKTPARSLIPRHPCARSCKFGPDFQWVHIQEIQGTSIYKKANGTDDQIDAIPVIPGQSRPE</sequence>
<gene>
    <name evidence="3" type="ORF">MAPG_10528</name>
</gene>
<reference evidence="3" key="3">
    <citation type="submission" date="2011-03" db="EMBL/GenBank/DDBJ databases">
        <title>Annotation of Magnaporthe poae ATCC 64411.</title>
        <authorList>
            <person name="Ma L.-J."/>
            <person name="Dead R."/>
            <person name="Young S.K."/>
            <person name="Zeng Q."/>
            <person name="Gargeya S."/>
            <person name="Fitzgerald M."/>
            <person name="Haas B."/>
            <person name="Abouelleil A."/>
            <person name="Alvarado L."/>
            <person name="Arachchi H.M."/>
            <person name="Berlin A."/>
            <person name="Brown A."/>
            <person name="Chapman S.B."/>
            <person name="Chen Z."/>
            <person name="Dunbar C."/>
            <person name="Freedman E."/>
            <person name="Gearin G."/>
            <person name="Gellesch M."/>
            <person name="Goldberg J."/>
            <person name="Griggs A."/>
            <person name="Gujja S."/>
            <person name="Heiman D."/>
            <person name="Howarth C."/>
            <person name="Larson L."/>
            <person name="Lui A."/>
            <person name="MacDonald P.J.P."/>
            <person name="Mehta T."/>
            <person name="Montmayeur A."/>
            <person name="Murphy C."/>
            <person name="Neiman D."/>
            <person name="Pearson M."/>
            <person name="Priest M."/>
            <person name="Roberts A."/>
            <person name="Saif S."/>
            <person name="Shea T."/>
            <person name="Shenoy N."/>
            <person name="Sisk P."/>
            <person name="Stolte C."/>
            <person name="Sykes S."/>
            <person name="Yandava C."/>
            <person name="Wortman J."/>
            <person name="Nusbaum C."/>
            <person name="Birren B."/>
        </authorList>
    </citation>
    <scope>NUCLEOTIDE SEQUENCE</scope>
    <source>
        <strain evidence="3">ATCC 64411</strain>
    </source>
</reference>
<dbReference type="VEuPathDB" id="FungiDB:MAPG_10528"/>
<dbReference type="STRING" id="644358.A0A0C4ECU3"/>
<accession>A0A0C4ECU3</accession>
<feature type="compositionally biased region" description="Basic and acidic residues" evidence="1">
    <location>
        <begin position="729"/>
        <end position="739"/>
    </location>
</feature>
<dbReference type="EnsemblFungi" id="MAPG_10528T0">
    <property type="protein sequence ID" value="MAPG_10528T0"/>
    <property type="gene ID" value="MAPG_10528"/>
</dbReference>
<dbReference type="eggNOG" id="ENOG502R41Z">
    <property type="taxonomic scope" value="Eukaryota"/>
</dbReference>
<organism evidence="4 5">
    <name type="scientific">Magnaporthiopsis poae (strain ATCC 64411 / 73-15)</name>
    <name type="common">Kentucky bluegrass fungus</name>
    <name type="synonym">Magnaporthe poae</name>
    <dbReference type="NCBI Taxonomy" id="644358"/>
    <lineage>
        <taxon>Eukaryota</taxon>
        <taxon>Fungi</taxon>
        <taxon>Dikarya</taxon>
        <taxon>Ascomycota</taxon>
        <taxon>Pezizomycotina</taxon>
        <taxon>Sordariomycetes</taxon>
        <taxon>Sordariomycetidae</taxon>
        <taxon>Magnaporthales</taxon>
        <taxon>Magnaporthaceae</taxon>
        <taxon>Magnaporthiopsis</taxon>
    </lineage>
</organism>
<name>A0A0C4ECU3_MAGP6</name>
<keyword evidence="5" id="KW-1185">Reference proteome</keyword>
<evidence type="ECO:0000259" key="2">
    <source>
        <dbReference type="Pfam" id="PF06985"/>
    </source>
</evidence>
<dbReference type="EMBL" id="GL876975">
    <property type="protein sequence ID" value="KLU90676.1"/>
    <property type="molecule type" value="Genomic_DNA"/>
</dbReference>
<feature type="region of interest" description="Disordered" evidence="1">
    <location>
        <begin position="711"/>
        <end position="768"/>
    </location>
</feature>
<evidence type="ECO:0000313" key="4">
    <source>
        <dbReference type="EnsemblFungi" id="MAPG_10528T0"/>
    </source>
</evidence>
<reference evidence="4" key="4">
    <citation type="journal article" date="2015" name="G3 (Bethesda)">
        <title>Genome sequences of three phytopathogenic species of the Magnaporthaceae family of fungi.</title>
        <authorList>
            <person name="Okagaki L.H."/>
            <person name="Nunes C.C."/>
            <person name="Sailsbery J."/>
            <person name="Clay B."/>
            <person name="Brown D."/>
            <person name="John T."/>
            <person name="Oh Y."/>
            <person name="Young N."/>
            <person name="Fitzgerald M."/>
            <person name="Haas B.J."/>
            <person name="Zeng Q."/>
            <person name="Young S."/>
            <person name="Adiconis X."/>
            <person name="Fan L."/>
            <person name="Levin J.Z."/>
            <person name="Mitchell T.K."/>
            <person name="Okubara P.A."/>
            <person name="Farman M.L."/>
            <person name="Kohn L.M."/>
            <person name="Birren B."/>
            <person name="Ma L.-J."/>
            <person name="Dean R.A."/>
        </authorList>
    </citation>
    <scope>NUCLEOTIDE SEQUENCE</scope>
    <source>
        <strain evidence="4">ATCC 64411 / 73-15</strain>
    </source>
</reference>